<dbReference type="Gene3D" id="3.40.50.11900">
    <property type="match status" value="1"/>
</dbReference>
<dbReference type="RefSeq" id="WP_025435020.1">
    <property type="nucleotide sequence ID" value="NZ_CP007452.1"/>
</dbReference>
<sequence>MKEKIGITTTVPVEAIIAAGFAPVDLNNIFVTSNDCQGYIEAAERDGFPKSMCAWIKGLYGACMINGIKKIVGVVQGDCSNTASLTEVLRLRGIDVIPFSYPHERSAENVKNELDRFMKLWGVDLKSVEAVRASLQGIRGKAILLDELTWRESKASGFENHLYQVSMSDFNSDPEVFEGELDSKLCEIEDREADEPRLRLGYIGVPPMMADLYEFAEQQGARMVYNEVQREFAFPRAGYAKNIYEQYADYTYPYDIDFRLKEIKKQIEERKLDGLVHYTQAFCHRALDDIIIKSRIDIPIINIEGDKSDRLDARTRLRLEAFLDMLCDRKEAL</sequence>
<evidence type="ECO:0000313" key="4">
    <source>
        <dbReference type="EMBL" id="AHM55978.1"/>
    </source>
</evidence>
<proteinExistence type="inferred from homology"/>
<dbReference type="AlphaFoldDB" id="W8TDS7"/>
<keyword evidence="3" id="KW-0479">Metal-binding</keyword>
<dbReference type="InterPro" id="IPR010327">
    <property type="entry name" value="FldB/FldC_alpha/beta"/>
</dbReference>
<keyword evidence="3" id="KW-0411">Iron-sulfur</keyword>
<dbReference type="OrthoDB" id="9810278at2"/>
<dbReference type="KEGG" id="eac:EAL2_c06770"/>
<dbReference type="PANTHER" id="PTHR30548:SF3">
    <property type="entry name" value="2-HYDROXYACYL-COA DEHYDRATASE"/>
    <property type="match status" value="1"/>
</dbReference>
<dbReference type="GO" id="GO:0051536">
    <property type="term" value="F:iron-sulfur cluster binding"/>
    <property type="evidence" value="ECO:0007669"/>
    <property type="project" value="UniProtKB-KW"/>
</dbReference>
<keyword evidence="3" id="KW-0408">Iron</keyword>
<organism evidence="4 5">
    <name type="scientific">Peptoclostridium acidaminophilum DSM 3953</name>
    <dbReference type="NCBI Taxonomy" id="1286171"/>
    <lineage>
        <taxon>Bacteria</taxon>
        <taxon>Bacillati</taxon>
        <taxon>Bacillota</taxon>
        <taxon>Clostridia</taxon>
        <taxon>Peptostreptococcales</taxon>
        <taxon>Peptoclostridiaceae</taxon>
        <taxon>Peptoclostridium</taxon>
    </lineage>
</organism>
<keyword evidence="5" id="KW-1185">Reference proteome</keyword>
<evidence type="ECO:0000256" key="2">
    <source>
        <dbReference type="ARBA" id="ARBA00005806"/>
    </source>
</evidence>
<dbReference type="Proteomes" id="UP000019591">
    <property type="component" value="Chromosome"/>
</dbReference>
<dbReference type="eggNOG" id="COG1775">
    <property type="taxonomic scope" value="Bacteria"/>
</dbReference>
<accession>W8TDS7</accession>
<reference evidence="4 5" key="1">
    <citation type="journal article" date="2014" name="Genome Announc.">
        <title>Complete Genome Sequence of Amino Acid-Utilizing Eubacterium acidaminophilum al-2 (DSM 3953).</title>
        <authorList>
            <person name="Poehlein A."/>
            <person name="Andreesen J.R."/>
            <person name="Daniel R."/>
        </authorList>
    </citation>
    <scope>NUCLEOTIDE SEQUENCE [LARGE SCALE GENOMIC DNA]</scope>
    <source>
        <strain evidence="4 5">DSM 3953</strain>
    </source>
</reference>
<dbReference type="Gene3D" id="3.40.50.11890">
    <property type="match status" value="1"/>
</dbReference>
<comment type="similarity">
    <text evidence="2">Belongs to the FldB/FldC dehydratase alpha/beta subunit family.</text>
</comment>
<protein>
    <submittedName>
        <fullName evidence="4">2-hydroxyglutaryl-CoA dehydratase, D-component</fullName>
    </submittedName>
</protein>
<gene>
    <name evidence="4" type="ORF">EAL2_c06770</name>
</gene>
<evidence type="ECO:0000256" key="1">
    <source>
        <dbReference type="ARBA" id="ARBA00001966"/>
    </source>
</evidence>
<dbReference type="HOGENOM" id="CLU_833421_0_0_9"/>
<dbReference type="PATRIC" id="fig|1286171.3.peg.623"/>
<dbReference type="EMBL" id="CP007452">
    <property type="protein sequence ID" value="AHM55978.1"/>
    <property type="molecule type" value="Genomic_DNA"/>
</dbReference>
<evidence type="ECO:0000256" key="3">
    <source>
        <dbReference type="ARBA" id="ARBA00023014"/>
    </source>
</evidence>
<name>W8TDS7_PEPAC</name>
<dbReference type="PANTHER" id="PTHR30548">
    <property type="entry name" value="2-HYDROXYGLUTARYL-COA DEHYDRATASE, D-COMPONENT-RELATED"/>
    <property type="match status" value="1"/>
</dbReference>
<dbReference type="Pfam" id="PF06050">
    <property type="entry name" value="HGD-D"/>
    <property type="match status" value="1"/>
</dbReference>
<comment type="cofactor">
    <cofactor evidence="1">
        <name>[4Fe-4S] cluster</name>
        <dbReference type="ChEBI" id="CHEBI:49883"/>
    </cofactor>
</comment>
<dbReference type="STRING" id="1286171.EAL2_c06770"/>
<evidence type="ECO:0000313" key="5">
    <source>
        <dbReference type="Proteomes" id="UP000019591"/>
    </source>
</evidence>
<dbReference type="GO" id="GO:0016836">
    <property type="term" value="F:hydro-lyase activity"/>
    <property type="evidence" value="ECO:0007669"/>
    <property type="project" value="UniProtKB-ARBA"/>
</dbReference>